<dbReference type="EMBL" id="CP019893">
    <property type="protein sequence ID" value="ARS88915.1"/>
    <property type="molecule type" value="Genomic_DNA"/>
</dbReference>
<protein>
    <recommendedName>
        <fullName evidence="3">Halobacterial output domain-containing protein</fullName>
    </recommendedName>
</protein>
<dbReference type="Proteomes" id="UP000250088">
    <property type="component" value="Chromosome"/>
</dbReference>
<dbReference type="GeneID" id="32893120"/>
<dbReference type="AlphaFoldDB" id="A0A2Z2HS66"/>
<evidence type="ECO:0000313" key="1">
    <source>
        <dbReference type="EMBL" id="ARS88915.1"/>
    </source>
</evidence>
<keyword evidence="2" id="KW-1185">Reference proteome</keyword>
<gene>
    <name evidence="1" type="ORF">B1756_03535</name>
</gene>
<organism evidence="1 2">
    <name type="scientific">Natrarchaeobaculum aegyptiacum</name>
    <dbReference type="NCBI Taxonomy" id="745377"/>
    <lineage>
        <taxon>Archaea</taxon>
        <taxon>Methanobacteriati</taxon>
        <taxon>Methanobacteriota</taxon>
        <taxon>Stenosarchaea group</taxon>
        <taxon>Halobacteria</taxon>
        <taxon>Halobacteriales</taxon>
        <taxon>Natrialbaceae</taxon>
        <taxon>Natrarchaeobaculum</taxon>
    </lineage>
</organism>
<dbReference type="OrthoDB" id="204985at2157"/>
<proteinExistence type="predicted"/>
<dbReference type="RefSeq" id="WP_086887300.1">
    <property type="nucleotide sequence ID" value="NZ_CP019893.1"/>
</dbReference>
<sequence>MSSRPTGTLSNDRLLELRETTETAASELAIEVTPVAADVHERQARALIDAAGVEEYAALDGEYGLVVTDERDPTEWAAPESGRDR</sequence>
<accession>A0A2Z2HS66</accession>
<reference evidence="2" key="1">
    <citation type="submission" date="2017-02" db="EMBL/GenBank/DDBJ databases">
        <title>Natronthermophilus aegyptiacus gen. nov.,sp. nov., an aerobic, extremely halophilic alkalithermophilic archaeon isolated from the athalassohaline Wadi An Natrun, Egypt.</title>
        <authorList>
            <person name="Zhao B."/>
        </authorList>
    </citation>
    <scope>NUCLEOTIDE SEQUENCE [LARGE SCALE GENOMIC DNA]</scope>
    <source>
        <strain evidence="2">JW/NM-HA 15</strain>
    </source>
</reference>
<evidence type="ECO:0000313" key="2">
    <source>
        <dbReference type="Proteomes" id="UP000250088"/>
    </source>
</evidence>
<dbReference type="KEGG" id="naj:B1756_03535"/>
<evidence type="ECO:0008006" key="3">
    <source>
        <dbReference type="Google" id="ProtNLM"/>
    </source>
</evidence>
<name>A0A2Z2HS66_9EURY</name>